<gene>
    <name evidence="2" type="ORF">CALVIDRAFT_322342</name>
</gene>
<dbReference type="InterPro" id="IPR011032">
    <property type="entry name" value="GroES-like_sf"/>
</dbReference>
<proteinExistence type="predicted"/>
<dbReference type="Gene3D" id="3.90.180.10">
    <property type="entry name" value="Medium-chain alcohol dehydrogenases, catalytic domain"/>
    <property type="match status" value="1"/>
</dbReference>
<accession>A0A167QPA5</accession>
<dbReference type="Gene3D" id="3.40.50.720">
    <property type="entry name" value="NAD(P)-binding Rossmann-like Domain"/>
    <property type="match status" value="1"/>
</dbReference>
<evidence type="ECO:0000313" key="2">
    <source>
        <dbReference type="EMBL" id="KZP00116.1"/>
    </source>
</evidence>
<feature type="domain" description="Enoyl reductase (ER)" evidence="1">
    <location>
        <begin position="58"/>
        <end position="394"/>
    </location>
</feature>
<dbReference type="STRING" id="1330018.A0A167QPA5"/>
<dbReference type="InterPro" id="IPR020843">
    <property type="entry name" value="ER"/>
</dbReference>
<dbReference type="PANTHER" id="PTHR45033:SF3">
    <property type="entry name" value="DEHYDROGENASE, PUTATIVE (AFU_ORTHOLOGUE AFUA_2G13270)-RELATED"/>
    <property type="match status" value="1"/>
</dbReference>
<dbReference type="SUPFAM" id="SSF51735">
    <property type="entry name" value="NAD(P)-binding Rossmann-fold domains"/>
    <property type="match status" value="1"/>
</dbReference>
<dbReference type="OrthoDB" id="1706066at2759"/>
<name>A0A167QPA5_CALVF</name>
<dbReference type="InterPro" id="IPR052711">
    <property type="entry name" value="Zinc_ADH-like"/>
</dbReference>
<evidence type="ECO:0000259" key="1">
    <source>
        <dbReference type="SMART" id="SM00829"/>
    </source>
</evidence>
<dbReference type="InterPro" id="IPR013154">
    <property type="entry name" value="ADH-like_N"/>
</dbReference>
<reference evidence="2 3" key="1">
    <citation type="journal article" date="2016" name="Mol. Biol. Evol.">
        <title>Comparative Genomics of Early-Diverging Mushroom-Forming Fungi Provides Insights into the Origins of Lignocellulose Decay Capabilities.</title>
        <authorList>
            <person name="Nagy L.G."/>
            <person name="Riley R."/>
            <person name="Tritt A."/>
            <person name="Adam C."/>
            <person name="Daum C."/>
            <person name="Floudas D."/>
            <person name="Sun H."/>
            <person name="Yadav J.S."/>
            <person name="Pangilinan J."/>
            <person name="Larsson K.H."/>
            <person name="Matsuura K."/>
            <person name="Barry K."/>
            <person name="Labutti K."/>
            <person name="Kuo R."/>
            <person name="Ohm R.A."/>
            <person name="Bhattacharya S.S."/>
            <person name="Shirouzu T."/>
            <person name="Yoshinaga Y."/>
            <person name="Martin F.M."/>
            <person name="Grigoriev I.V."/>
            <person name="Hibbett D.S."/>
        </authorList>
    </citation>
    <scope>NUCLEOTIDE SEQUENCE [LARGE SCALE GENOMIC DNA]</scope>
    <source>
        <strain evidence="2 3">TUFC12733</strain>
    </source>
</reference>
<dbReference type="Proteomes" id="UP000076738">
    <property type="component" value="Unassembled WGS sequence"/>
</dbReference>
<dbReference type="PANTHER" id="PTHR45033">
    <property type="match status" value="1"/>
</dbReference>
<dbReference type="AlphaFoldDB" id="A0A167QPA5"/>
<evidence type="ECO:0000313" key="3">
    <source>
        <dbReference type="Proteomes" id="UP000076738"/>
    </source>
</evidence>
<dbReference type="GO" id="GO:0016491">
    <property type="term" value="F:oxidoreductase activity"/>
    <property type="evidence" value="ECO:0007669"/>
    <property type="project" value="InterPro"/>
</dbReference>
<protein>
    <submittedName>
        <fullName evidence="2">NAD(P)-binding protein</fullName>
    </submittedName>
</protein>
<dbReference type="SUPFAM" id="SSF50129">
    <property type="entry name" value="GroES-like"/>
    <property type="match status" value="1"/>
</dbReference>
<keyword evidence="3" id="KW-1185">Reference proteome</keyword>
<dbReference type="InterPro" id="IPR013149">
    <property type="entry name" value="ADH-like_C"/>
</dbReference>
<dbReference type="InterPro" id="IPR036291">
    <property type="entry name" value="NAD(P)-bd_dom_sf"/>
</dbReference>
<dbReference type="Pfam" id="PF08240">
    <property type="entry name" value="ADH_N"/>
    <property type="match status" value="1"/>
</dbReference>
<organism evidence="2 3">
    <name type="scientific">Calocera viscosa (strain TUFC12733)</name>
    <dbReference type="NCBI Taxonomy" id="1330018"/>
    <lineage>
        <taxon>Eukaryota</taxon>
        <taxon>Fungi</taxon>
        <taxon>Dikarya</taxon>
        <taxon>Basidiomycota</taxon>
        <taxon>Agaricomycotina</taxon>
        <taxon>Dacrymycetes</taxon>
        <taxon>Dacrymycetales</taxon>
        <taxon>Dacrymycetaceae</taxon>
        <taxon>Calocera</taxon>
    </lineage>
</organism>
<dbReference type="EMBL" id="KV417270">
    <property type="protein sequence ID" value="KZP00116.1"/>
    <property type="molecule type" value="Genomic_DNA"/>
</dbReference>
<sequence>MMRPVTLLSIRAAAFRSPAPVFHCKAQARSSAYRYFTTTGVSKMPEMNAVVLHLSKPGTPNEARFERIPLSSSPRPGYARVKISAVALNKRDQWIAINRYPNLHDGTVLGSDGVGVLTSLGPGSSPFLQDLIGKRVVILPSVAWGSGGKHAQGPEFRVLGNQPDDGTFSEYMDVLAENVSAAPEGLDDVHAAALPLSGLTAWRAVKTRGGVDKGMNVLITAAGSGVSTFAMQYAIALGAKVWTTSSSKEKIDFAVKTLGVEGGVNYRDRDWTSQLAKLVGGPGERVIDVIVDSSGTIEDCIKLLRPGGRYVFFGNTTQVPHTLSLLDMRTVYFLQLQIVGSTMGSPEEFGEMLQFVQENGVQPVIHSVKPFSKEGWEEAYAEMEKGEQQGKIVLTMQ</sequence>
<dbReference type="Pfam" id="PF00107">
    <property type="entry name" value="ADH_zinc_N"/>
    <property type="match status" value="1"/>
</dbReference>
<dbReference type="SMART" id="SM00829">
    <property type="entry name" value="PKS_ER"/>
    <property type="match status" value="1"/>
</dbReference>